<organism evidence="1 2">
    <name type="scientific">Prunus yedoensis var. nudiflora</name>
    <dbReference type="NCBI Taxonomy" id="2094558"/>
    <lineage>
        <taxon>Eukaryota</taxon>
        <taxon>Viridiplantae</taxon>
        <taxon>Streptophyta</taxon>
        <taxon>Embryophyta</taxon>
        <taxon>Tracheophyta</taxon>
        <taxon>Spermatophyta</taxon>
        <taxon>Magnoliopsida</taxon>
        <taxon>eudicotyledons</taxon>
        <taxon>Gunneridae</taxon>
        <taxon>Pentapetalae</taxon>
        <taxon>rosids</taxon>
        <taxon>fabids</taxon>
        <taxon>Rosales</taxon>
        <taxon>Rosaceae</taxon>
        <taxon>Amygdaloideae</taxon>
        <taxon>Amygdaleae</taxon>
        <taxon>Prunus</taxon>
    </lineage>
</organism>
<reference evidence="1 2" key="1">
    <citation type="submission" date="2018-02" db="EMBL/GenBank/DDBJ databases">
        <title>Draft genome of wild Prunus yedoensis var. nudiflora.</title>
        <authorList>
            <person name="Baek S."/>
            <person name="Kim J.-H."/>
            <person name="Choi K."/>
            <person name="Kim G.-B."/>
            <person name="Cho A."/>
            <person name="Jang H."/>
            <person name="Shin C.-H."/>
            <person name="Yu H.-J."/>
            <person name="Mun J.-H."/>
        </authorList>
    </citation>
    <scope>NUCLEOTIDE SEQUENCE [LARGE SCALE GENOMIC DNA]</scope>
    <source>
        <strain evidence="2">cv. Jeju island</strain>
        <tissue evidence="1">Leaf</tissue>
    </source>
</reference>
<sequence>MEMVEGHGGPHNRDDFLSRNDVRNMERVIRNSSHELHEDDECSIRMWVQRHRKNVFYFQDSSGSEPFVLGMQTDWQLQQLVQYGHNGYIAFHSTFGLKKLKYPLCTLLVFNASRDAIPVAWVITSSFVSQDIHKWIGLLAERIQIKDPRWRLDAFLRGFPMPGLIMHLACSAFLDKKTFKDMLQL</sequence>
<dbReference type="OrthoDB" id="1886636at2759"/>
<comment type="caution">
    <text evidence="1">The sequence shown here is derived from an EMBL/GenBank/DDBJ whole genome shotgun (WGS) entry which is preliminary data.</text>
</comment>
<evidence type="ECO:0008006" key="3">
    <source>
        <dbReference type="Google" id="ProtNLM"/>
    </source>
</evidence>
<dbReference type="PANTHER" id="PTHR33977">
    <property type="entry name" value="ZINC ION BINDING PROTEIN"/>
    <property type="match status" value="1"/>
</dbReference>
<keyword evidence="2" id="KW-1185">Reference proteome</keyword>
<dbReference type="STRING" id="2094558.A0A314U8J1"/>
<protein>
    <recommendedName>
        <fullName evidence="3">MULE transposase domain-containing protein</fullName>
    </recommendedName>
</protein>
<evidence type="ECO:0000313" key="1">
    <source>
        <dbReference type="EMBL" id="PQM33428.1"/>
    </source>
</evidence>
<dbReference type="AlphaFoldDB" id="A0A314U8J1"/>
<gene>
    <name evidence="1" type="ORF">Pyn_40050</name>
</gene>
<name>A0A314U8J1_PRUYE</name>
<dbReference type="PANTHER" id="PTHR33977:SF4">
    <property type="entry name" value="SWIM-TYPE DOMAIN-CONTAINING PROTEIN"/>
    <property type="match status" value="1"/>
</dbReference>
<dbReference type="EMBL" id="PJQY01003922">
    <property type="protein sequence ID" value="PQM33428.1"/>
    <property type="molecule type" value="Genomic_DNA"/>
</dbReference>
<evidence type="ECO:0000313" key="2">
    <source>
        <dbReference type="Proteomes" id="UP000250321"/>
    </source>
</evidence>
<accession>A0A314U8J1</accession>
<dbReference type="Proteomes" id="UP000250321">
    <property type="component" value="Unassembled WGS sequence"/>
</dbReference>
<proteinExistence type="predicted"/>